<sequence>LLKKGTVDYKNGRKLKLRKAVKKEPFSQFLEGETSLPLQTKAPKGCQEGAIQPVFGRRNLVTITKSSCYGTNTPPTVHVQTAQPSHTCKNIGFKNEQRQLEFNEAGYGFVTFATIIHVRSF</sequence>
<gene>
    <name evidence="1" type="ORF">PLOB_00023084</name>
</gene>
<comment type="caution">
    <text evidence="1">The sequence shown here is derived from an EMBL/GenBank/DDBJ whole genome shotgun (WGS) entry which is preliminary data.</text>
</comment>
<dbReference type="EMBL" id="CALNXK010000027">
    <property type="protein sequence ID" value="CAH3114782.1"/>
    <property type="molecule type" value="Genomic_DNA"/>
</dbReference>
<organism evidence="1 2">
    <name type="scientific">Porites lobata</name>
    <dbReference type="NCBI Taxonomy" id="104759"/>
    <lineage>
        <taxon>Eukaryota</taxon>
        <taxon>Metazoa</taxon>
        <taxon>Cnidaria</taxon>
        <taxon>Anthozoa</taxon>
        <taxon>Hexacorallia</taxon>
        <taxon>Scleractinia</taxon>
        <taxon>Fungiina</taxon>
        <taxon>Poritidae</taxon>
        <taxon>Porites</taxon>
    </lineage>
</organism>
<name>A0ABN8NP26_9CNID</name>
<reference evidence="1 2" key="1">
    <citation type="submission" date="2022-05" db="EMBL/GenBank/DDBJ databases">
        <authorList>
            <consortium name="Genoscope - CEA"/>
            <person name="William W."/>
        </authorList>
    </citation>
    <scope>NUCLEOTIDE SEQUENCE [LARGE SCALE GENOMIC DNA]</scope>
</reference>
<keyword evidence="2" id="KW-1185">Reference proteome</keyword>
<proteinExistence type="predicted"/>
<evidence type="ECO:0000313" key="1">
    <source>
        <dbReference type="EMBL" id="CAH3114782.1"/>
    </source>
</evidence>
<dbReference type="Proteomes" id="UP001159405">
    <property type="component" value="Unassembled WGS sequence"/>
</dbReference>
<protein>
    <submittedName>
        <fullName evidence="1">Uncharacterized protein</fullName>
    </submittedName>
</protein>
<evidence type="ECO:0000313" key="2">
    <source>
        <dbReference type="Proteomes" id="UP001159405"/>
    </source>
</evidence>
<accession>A0ABN8NP26</accession>
<feature type="non-terminal residue" evidence="1">
    <location>
        <position position="1"/>
    </location>
</feature>